<feature type="active site" evidence="19">
    <location>
        <position position="821"/>
    </location>
</feature>
<keyword evidence="8 18" id="KW-0805">Transcription regulation</keyword>
<dbReference type="InterPro" id="IPR024089">
    <property type="entry name" value="PRODH_PutA_dom_I/II"/>
</dbReference>
<evidence type="ECO:0000256" key="3">
    <source>
        <dbReference type="ARBA" id="ARBA00004786"/>
    </source>
</evidence>
<dbReference type="InterPro" id="IPR041349">
    <property type="entry name" value="PRODH"/>
</dbReference>
<keyword evidence="25" id="KW-1185">Reference proteome</keyword>
<dbReference type="eggNOG" id="COG0506">
    <property type="taxonomic scope" value="Bacteria"/>
</dbReference>
<dbReference type="GO" id="GO:0009898">
    <property type="term" value="C:cytoplasmic side of plasma membrane"/>
    <property type="evidence" value="ECO:0007669"/>
    <property type="project" value="TreeGrafter"/>
</dbReference>
<dbReference type="PANTHER" id="PTHR42862:SF1">
    <property type="entry name" value="DELTA-1-PYRROLINE-5-CARBOXYLATE DEHYDROGENASE 2, ISOFORM A-RELATED"/>
    <property type="match status" value="1"/>
</dbReference>
<evidence type="ECO:0000256" key="18">
    <source>
        <dbReference type="PIRNR" id="PIRNR000197"/>
    </source>
</evidence>
<dbReference type="InterPro" id="IPR016160">
    <property type="entry name" value="Ald_DH_CS_CYS"/>
</dbReference>
<dbReference type="UniPathway" id="UPA00261">
    <property type="reaction ID" value="UER00373"/>
</dbReference>
<dbReference type="Gene3D" id="3.40.309.10">
    <property type="entry name" value="Aldehyde Dehydrogenase, Chain A, domain 2"/>
    <property type="match status" value="1"/>
</dbReference>
<dbReference type="InterPro" id="IPR002872">
    <property type="entry name" value="Proline_DH_dom"/>
</dbReference>
<dbReference type="GO" id="GO:0003842">
    <property type="term" value="F:L-glutamate gamma-semialdehyde dehydrogenase activity"/>
    <property type="evidence" value="ECO:0007669"/>
    <property type="project" value="UniProtKB-UniRule"/>
</dbReference>
<gene>
    <name evidence="24" type="ORF">GMO_24810</name>
</gene>
<dbReference type="Pfam" id="PF14850">
    <property type="entry name" value="Pro_dh-DNA_bdg"/>
    <property type="match status" value="1"/>
</dbReference>
<dbReference type="CDD" id="cd07125">
    <property type="entry name" value="ALDH_PutA-P5CDH"/>
    <property type="match status" value="1"/>
</dbReference>
<dbReference type="GO" id="GO:0003677">
    <property type="term" value="F:DNA binding"/>
    <property type="evidence" value="ECO:0007669"/>
    <property type="project" value="UniProtKB-KW"/>
</dbReference>
<dbReference type="Pfam" id="PF00171">
    <property type="entry name" value="Aldedh"/>
    <property type="match status" value="1"/>
</dbReference>
<keyword evidence="13" id="KW-0511">Multifunctional enzyme</keyword>
<keyword evidence="9 18" id="KW-0520">NAD</keyword>
<keyword evidence="12 18" id="KW-0804">Transcription</keyword>
<evidence type="ECO:0000256" key="19">
    <source>
        <dbReference type="PIRSR" id="PIRSR000197-1"/>
    </source>
</evidence>
<evidence type="ECO:0000259" key="23">
    <source>
        <dbReference type="Pfam" id="PF18327"/>
    </source>
</evidence>
<keyword evidence="5 18" id="KW-0285">Flavoprotein</keyword>
<dbReference type="EC" id="1.5.5.2" evidence="18"/>
<evidence type="ECO:0000256" key="4">
    <source>
        <dbReference type="ARBA" id="ARBA00022491"/>
    </source>
</evidence>
<name>G6XL58_9PROT</name>
<dbReference type="InterPro" id="IPR050485">
    <property type="entry name" value="Proline_metab_enzyme"/>
</dbReference>
<feature type="domain" description="Aldehyde dehydrogenase" evidence="20">
    <location>
        <begin position="565"/>
        <end position="1005"/>
    </location>
</feature>
<comment type="catalytic activity">
    <reaction evidence="14 18">
        <text>L-glutamate 5-semialdehyde + NAD(+) + H2O = L-glutamate + NADH + 2 H(+)</text>
        <dbReference type="Rhea" id="RHEA:30235"/>
        <dbReference type="ChEBI" id="CHEBI:15377"/>
        <dbReference type="ChEBI" id="CHEBI:15378"/>
        <dbReference type="ChEBI" id="CHEBI:29985"/>
        <dbReference type="ChEBI" id="CHEBI:57540"/>
        <dbReference type="ChEBI" id="CHEBI:57945"/>
        <dbReference type="ChEBI" id="CHEBI:58066"/>
        <dbReference type="EC" id="1.2.1.88"/>
    </reaction>
</comment>
<protein>
    <recommendedName>
        <fullName evidence="18">Bifunctional protein PutA</fullName>
    </recommendedName>
    <domain>
        <recommendedName>
            <fullName evidence="18">Proline dehydrogenase</fullName>
            <ecNumber evidence="18">1.5.5.2</ecNumber>
        </recommendedName>
        <alternativeName>
            <fullName evidence="18">Proline oxidase</fullName>
        </alternativeName>
    </domain>
    <domain>
        <recommendedName>
            <fullName evidence="18">Delta-1-pyrroline-5-carboxylate dehydrogenase</fullName>
            <shortName evidence="18">P5C dehydrogenase</shortName>
            <ecNumber evidence="18">1.2.1.88</ecNumber>
        </recommendedName>
        <alternativeName>
            <fullName evidence="18">L-glutamate gamma-semialdehyde dehydrogenase</fullName>
        </alternativeName>
    </domain>
</protein>
<evidence type="ECO:0000256" key="13">
    <source>
        <dbReference type="ARBA" id="ARBA00023268"/>
    </source>
</evidence>
<dbReference type="SUPFAM" id="SSF53720">
    <property type="entry name" value="ALDH-like"/>
    <property type="match status" value="1"/>
</dbReference>
<dbReference type="Gene3D" id="3.20.20.220">
    <property type="match status" value="1"/>
</dbReference>
<evidence type="ECO:0000256" key="9">
    <source>
        <dbReference type="ARBA" id="ARBA00023027"/>
    </source>
</evidence>
<dbReference type="InterPro" id="IPR005933">
    <property type="entry name" value="PutA_C"/>
</dbReference>
<evidence type="ECO:0000256" key="15">
    <source>
        <dbReference type="ARBA" id="ARBA00048779"/>
    </source>
</evidence>
<feature type="domain" description="Proline dehydrogenase" evidence="21">
    <location>
        <begin position="188"/>
        <end position="484"/>
    </location>
</feature>
<comment type="similarity">
    <text evidence="17 18">In the C-terminal section; belongs to the aldehyde dehydrogenase family.</text>
</comment>
<keyword evidence="7 18" id="KW-0560">Oxidoreductase</keyword>
<comment type="pathway">
    <text evidence="2 18">Amino-acid degradation; L-proline degradation into L-glutamate; L-glutamate from L-proline: step 1/2.</text>
</comment>
<dbReference type="InterPro" id="IPR016163">
    <property type="entry name" value="Ald_DH_C"/>
</dbReference>
<reference evidence="24 25" key="1">
    <citation type="submission" date="2011-10" db="EMBL/GenBank/DDBJ databases">
        <title>Genome sequence of Gluconobacter morbifer G707, isolated from Drosophila gut.</title>
        <authorList>
            <person name="Lee W.-J."/>
            <person name="Kim E.-K."/>
        </authorList>
    </citation>
    <scope>NUCLEOTIDE SEQUENCE [LARGE SCALE GENOMIC DNA]</scope>
    <source>
        <strain evidence="24 25">G707</strain>
    </source>
</reference>
<dbReference type="GO" id="GO:0010133">
    <property type="term" value="P:L-proline catabolic process to L-glutamate"/>
    <property type="evidence" value="ECO:0007669"/>
    <property type="project" value="UniProtKB-UniRule"/>
</dbReference>
<proteinExistence type="inferred from homology"/>
<dbReference type="SUPFAM" id="SSF81935">
    <property type="entry name" value="N-terminal domain of bifunctional PutA protein"/>
    <property type="match status" value="1"/>
</dbReference>
<dbReference type="OrthoDB" id="9812625at2"/>
<dbReference type="FunFam" id="3.20.20.220:FF:000004">
    <property type="entry name" value="Bifunctional protein PutA"/>
    <property type="match status" value="1"/>
</dbReference>
<dbReference type="InterPro" id="IPR025703">
    <property type="entry name" value="Bifunct_PutA"/>
</dbReference>
<dbReference type="PANTHER" id="PTHR42862">
    <property type="entry name" value="DELTA-1-PYRROLINE-5-CARBOXYLATE DEHYDROGENASE 1, ISOFORM A-RELATED"/>
    <property type="match status" value="1"/>
</dbReference>
<keyword evidence="10 18" id="KW-0642">Proline metabolism</keyword>
<dbReference type="Gene3D" id="3.40.605.10">
    <property type="entry name" value="Aldehyde Dehydrogenase, Chain A, domain 1"/>
    <property type="match status" value="1"/>
</dbReference>
<keyword evidence="11 18" id="KW-0238">DNA-binding</keyword>
<feature type="domain" description="Proline utilization A proline dehydrogenase N-terminal" evidence="23">
    <location>
        <begin position="12"/>
        <end position="59"/>
    </location>
</feature>
<dbReference type="FunFam" id="3.40.309.10:FF:000005">
    <property type="entry name" value="1-pyrroline-5-carboxylate dehydrogenase 1"/>
    <property type="match status" value="1"/>
</dbReference>
<dbReference type="eggNOG" id="COG4230">
    <property type="taxonomic scope" value="Bacteria"/>
</dbReference>
<evidence type="ECO:0000259" key="22">
    <source>
        <dbReference type="Pfam" id="PF14850"/>
    </source>
</evidence>
<evidence type="ECO:0000256" key="14">
    <source>
        <dbReference type="ARBA" id="ARBA00048142"/>
    </source>
</evidence>
<dbReference type="Proteomes" id="UP000004949">
    <property type="component" value="Unassembled WGS sequence"/>
</dbReference>
<evidence type="ECO:0000256" key="8">
    <source>
        <dbReference type="ARBA" id="ARBA00023015"/>
    </source>
</evidence>
<feature type="active site" evidence="19">
    <location>
        <position position="787"/>
    </location>
</feature>
<dbReference type="GO" id="GO:0003700">
    <property type="term" value="F:DNA-binding transcription factor activity"/>
    <property type="evidence" value="ECO:0007669"/>
    <property type="project" value="InterPro"/>
</dbReference>
<dbReference type="SUPFAM" id="SSF51730">
    <property type="entry name" value="FAD-linked oxidoreductase"/>
    <property type="match status" value="1"/>
</dbReference>
<dbReference type="Gene3D" id="1.20.5.550">
    <property type="entry name" value="Single Helix bin"/>
    <property type="match status" value="1"/>
</dbReference>
<dbReference type="InterPro" id="IPR016162">
    <property type="entry name" value="Ald_DH_N"/>
</dbReference>
<comment type="function">
    <text evidence="18">Oxidizes proline to glutamate for use as a carbon and nitrogen source.</text>
</comment>
<dbReference type="InterPro" id="IPR015590">
    <property type="entry name" value="Aldehyde_DH_dom"/>
</dbReference>
<accession>G6XL58</accession>
<dbReference type="AlphaFoldDB" id="G6XL58"/>
<keyword evidence="6 18" id="KW-0274">FAD</keyword>
<comment type="catalytic activity">
    <reaction evidence="15 18">
        <text>L-proline + a quinone = (S)-1-pyrroline-5-carboxylate + a quinol + H(+)</text>
        <dbReference type="Rhea" id="RHEA:23784"/>
        <dbReference type="ChEBI" id="CHEBI:15378"/>
        <dbReference type="ChEBI" id="CHEBI:17388"/>
        <dbReference type="ChEBI" id="CHEBI:24646"/>
        <dbReference type="ChEBI" id="CHEBI:60039"/>
        <dbReference type="ChEBI" id="CHEBI:132124"/>
        <dbReference type="EC" id="1.5.5.2"/>
    </reaction>
</comment>
<dbReference type="Pfam" id="PF01619">
    <property type="entry name" value="Pro_dh"/>
    <property type="match status" value="1"/>
</dbReference>
<dbReference type="PROSITE" id="PS00070">
    <property type="entry name" value="ALDEHYDE_DEHYDR_CYS"/>
    <property type="match status" value="1"/>
</dbReference>
<keyword evidence="4 18" id="KW-0678">Repressor</keyword>
<comment type="caution">
    <text evidence="24">The sequence shown here is derived from an EMBL/GenBank/DDBJ whole genome shotgun (WGS) entry which is preliminary data.</text>
</comment>
<feature type="domain" description="Proline dehydrogenase PutA" evidence="22">
    <location>
        <begin position="67"/>
        <end position="177"/>
    </location>
</feature>
<dbReference type="STRING" id="1088869.GMO_24810"/>
<dbReference type="Pfam" id="PF18327">
    <property type="entry name" value="PRODH"/>
    <property type="match status" value="1"/>
</dbReference>
<evidence type="ECO:0000313" key="25">
    <source>
        <dbReference type="Proteomes" id="UP000004949"/>
    </source>
</evidence>
<dbReference type="EC" id="1.2.1.88" evidence="18"/>
<dbReference type="RefSeq" id="WP_008852623.1">
    <property type="nucleotide sequence ID" value="NZ_AGQV01000010.1"/>
</dbReference>
<evidence type="ECO:0000256" key="16">
    <source>
        <dbReference type="ARBA" id="ARBA00060889"/>
    </source>
</evidence>
<dbReference type="InterPro" id="IPR024090">
    <property type="entry name" value="PRODH_PutA_dom_I"/>
</dbReference>
<evidence type="ECO:0000256" key="1">
    <source>
        <dbReference type="ARBA" id="ARBA00001974"/>
    </source>
</evidence>
<dbReference type="PIRSF" id="PIRSF000197">
    <property type="entry name" value="Bifunct_PutA"/>
    <property type="match status" value="1"/>
</dbReference>
<dbReference type="GO" id="GO:0004657">
    <property type="term" value="F:proline dehydrogenase activity"/>
    <property type="evidence" value="ECO:0007669"/>
    <property type="project" value="UniProtKB-UniRule"/>
</dbReference>
<sequence>MSFTLPSYPSRSSLRQAIDADRRRPEAECILPLIDEATLTDTQQADTHALARQLTAGVRAKKRPVGVEALVQEFSLSSAEGVALMGLAEALLRIPDAATRDALIRDRIGNGDWLAHVGNGRSLFTNAASWGLKLTDHLTRDGGKGLAGTLLGLIGRGGQPLIREALDVAMRMMGNQFVTGETIREARRNSLALENRGFTYSYDMLGEAAMTAADALRYRVDYERAIEVVGETARGVALHERPGVSIKLSALHPRYVFAQRERVMTELGETLRYLATRARSFNIGLTIDAEESERLDLSLDLLEDLCHCPELEGWNGIGFVVQAYGRRARKVVDFLVDLAQRTKHRLMIRLVKGAYWDSEIKRTQVEGQADFPVFTRKCYTDVSYIACAKRLLASRDVVFPQFATHNARTVATIYTLAGLNFQPGDYEFQCLHGMGETLYEEIVGPEKLKRPCRIYAPVGSHETLLPYLVRRLLENGANSSFLHQINARDVDVEQVIADPVALAHAVQPPGASHPGIALPCDLFAPERRNSAGTDLTDEQTVMTLAKAVAQSTASERENLGCSGEAQTIINPADPSDRIGTVTLGTETDIRRAIAIAVRGLSGWAGLEVSDRSDRLDRAADLLEDHHPELVALLVREAGKTYANAVSEVREAVDFLRYYAVQARELAAQGPVASLGVMACISPWNFPLAIFVGQVAAALATGNTVIAKPAPETPFIALRAVELLQEAGIPKSVLRVVPGDGLTGAALVEDERIAGVLFTGSTAVAEKIAETLAGRTGTDGQPVPLIAETGGQNAMIVDSSALPEQVVTDVLASAFDSAGQRCSALRVLCVQEDCADQVLTMLRGAMEELRIGNPALLETDIGPVISQKSHEGLLSYIADMRSNGRSVQSLSLSGTQADGTFVAPTLIEITGLGQLRGEVFGPVLHVLRFPACNLERLIQTINHSGYGLTFGLHTRIESRAQSITGRVQAGNLYVNRNMVGAVVGSQPFGGEKLSGTGPKAGGPLILRRLMASALPHAGWNRGDLPEPARTFLSWLLHRDLPLYQKLAPDMLHGLSGTVRDLPGPVGESNRYTLLPRGGVLCIASDKAMLLRAVGLALSAGNVAFVQGPNAAANWVKDLPPRMALHVRRVQGGKAEDCRIILSSFDEQQMAEQARRTLSRSGVVVSVHLMDAGSPIRPEWVLKEKVISTNTAAAGGNASLLTIA</sequence>
<evidence type="ECO:0000256" key="5">
    <source>
        <dbReference type="ARBA" id="ARBA00022630"/>
    </source>
</evidence>
<evidence type="ECO:0000256" key="17">
    <source>
        <dbReference type="ARBA" id="ARBA00060911"/>
    </source>
</evidence>
<evidence type="ECO:0000256" key="6">
    <source>
        <dbReference type="ARBA" id="ARBA00022827"/>
    </source>
</evidence>
<evidence type="ECO:0000256" key="10">
    <source>
        <dbReference type="ARBA" id="ARBA00023062"/>
    </source>
</evidence>
<comment type="similarity">
    <text evidence="16 18">In the N-terminal section; belongs to the proline dehydrogenase family.</text>
</comment>
<evidence type="ECO:0000256" key="2">
    <source>
        <dbReference type="ARBA" id="ARBA00004739"/>
    </source>
</evidence>
<evidence type="ECO:0000256" key="12">
    <source>
        <dbReference type="ARBA" id="ARBA00023163"/>
    </source>
</evidence>
<dbReference type="InterPro" id="IPR024082">
    <property type="entry name" value="PRODH_PutA_dom_II"/>
</dbReference>
<comment type="cofactor">
    <cofactor evidence="1 18">
        <name>FAD</name>
        <dbReference type="ChEBI" id="CHEBI:57692"/>
    </cofactor>
</comment>
<evidence type="ECO:0000256" key="7">
    <source>
        <dbReference type="ARBA" id="ARBA00023002"/>
    </source>
</evidence>
<dbReference type="InterPro" id="IPR029041">
    <property type="entry name" value="FAD-linked_oxidoreductase-like"/>
</dbReference>
<dbReference type="PATRIC" id="fig|1088869.3.peg.2473"/>
<evidence type="ECO:0000259" key="20">
    <source>
        <dbReference type="Pfam" id="PF00171"/>
    </source>
</evidence>
<dbReference type="InterPro" id="IPR016161">
    <property type="entry name" value="Ald_DH/histidinol_DH"/>
</dbReference>
<organism evidence="24 25">
    <name type="scientific">Gluconobacter morbifer G707</name>
    <dbReference type="NCBI Taxonomy" id="1088869"/>
    <lineage>
        <taxon>Bacteria</taxon>
        <taxon>Pseudomonadati</taxon>
        <taxon>Pseudomonadota</taxon>
        <taxon>Alphaproteobacteria</taxon>
        <taxon>Acetobacterales</taxon>
        <taxon>Acetobacteraceae</taxon>
        <taxon>Gluconobacter</taxon>
    </lineage>
</organism>
<evidence type="ECO:0000259" key="21">
    <source>
        <dbReference type="Pfam" id="PF01619"/>
    </source>
</evidence>
<evidence type="ECO:0000313" key="24">
    <source>
        <dbReference type="EMBL" id="EHH67486.1"/>
    </source>
</evidence>
<evidence type="ECO:0000256" key="11">
    <source>
        <dbReference type="ARBA" id="ARBA00023125"/>
    </source>
</evidence>
<dbReference type="NCBIfam" id="TIGR01238">
    <property type="entry name" value="D1pyr5carbox3"/>
    <property type="match status" value="1"/>
</dbReference>
<comment type="pathway">
    <text evidence="3 18">Amino-acid degradation; L-proline degradation into L-glutamate; L-glutamate from L-proline: step 2/2.</text>
</comment>
<dbReference type="NCBIfam" id="NF008869">
    <property type="entry name" value="PRK11904.1"/>
    <property type="match status" value="1"/>
</dbReference>
<dbReference type="Gene3D" id="1.20.5.460">
    <property type="entry name" value="Single helix bin"/>
    <property type="match status" value="1"/>
</dbReference>
<dbReference type="EMBL" id="AGQV01000010">
    <property type="protein sequence ID" value="EHH67486.1"/>
    <property type="molecule type" value="Genomic_DNA"/>
</dbReference>